<reference evidence="2 3" key="1">
    <citation type="journal article" date="2014" name="Curr. Biol.">
        <title>The genome of the clonal raider ant Cerapachys biroi.</title>
        <authorList>
            <person name="Oxley P.R."/>
            <person name="Ji L."/>
            <person name="Fetter-Pruneda I."/>
            <person name="McKenzie S.K."/>
            <person name="Li C."/>
            <person name="Hu H."/>
            <person name="Zhang G."/>
            <person name="Kronauer D.J."/>
        </authorList>
    </citation>
    <scope>NUCLEOTIDE SEQUENCE [LARGE SCALE GENOMIC DNA]</scope>
</reference>
<evidence type="ECO:0000256" key="1">
    <source>
        <dbReference type="SAM" id="MobiDB-lite"/>
    </source>
</evidence>
<gene>
    <name evidence="2" type="ORF">X777_04524</name>
</gene>
<keyword evidence="3" id="KW-1185">Reference proteome</keyword>
<name>A0A026WGF6_OOCBI</name>
<evidence type="ECO:0000313" key="3">
    <source>
        <dbReference type="Proteomes" id="UP000053097"/>
    </source>
</evidence>
<dbReference type="Proteomes" id="UP000053097">
    <property type="component" value="Unassembled WGS sequence"/>
</dbReference>
<protein>
    <submittedName>
        <fullName evidence="2">Uncharacterized protein</fullName>
    </submittedName>
</protein>
<dbReference type="EMBL" id="KK107231">
    <property type="protein sequence ID" value="EZA55058.1"/>
    <property type="molecule type" value="Genomic_DNA"/>
</dbReference>
<dbReference type="AlphaFoldDB" id="A0A026WGF6"/>
<proteinExistence type="predicted"/>
<feature type="region of interest" description="Disordered" evidence="1">
    <location>
        <begin position="1"/>
        <end position="25"/>
    </location>
</feature>
<organism evidence="2 3">
    <name type="scientific">Ooceraea biroi</name>
    <name type="common">Clonal raider ant</name>
    <name type="synonym">Cerapachys biroi</name>
    <dbReference type="NCBI Taxonomy" id="2015173"/>
    <lineage>
        <taxon>Eukaryota</taxon>
        <taxon>Metazoa</taxon>
        <taxon>Ecdysozoa</taxon>
        <taxon>Arthropoda</taxon>
        <taxon>Hexapoda</taxon>
        <taxon>Insecta</taxon>
        <taxon>Pterygota</taxon>
        <taxon>Neoptera</taxon>
        <taxon>Endopterygota</taxon>
        <taxon>Hymenoptera</taxon>
        <taxon>Apocrita</taxon>
        <taxon>Aculeata</taxon>
        <taxon>Formicoidea</taxon>
        <taxon>Formicidae</taxon>
        <taxon>Dorylinae</taxon>
        <taxon>Ooceraea</taxon>
    </lineage>
</organism>
<evidence type="ECO:0000313" key="2">
    <source>
        <dbReference type="EMBL" id="EZA55058.1"/>
    </source>
</evidence>
<sequence>MEKQGETEGDYRVTPPPTTASMEPSSDRYIPVKKVWIPAYLRFAGDQVRFEIRRSHERALR</sequence>
<accession>A0A026WGF6</accession>
<feature type="compositionally biased region" description="Basic and acidic residues" evidence="1">
    <location>
        <begin position="1"/>
        <end position="11"/>
    </location>
</feature>